<feature type="domain" description="HNH nuclease" evidence="3">
    <location>
        <begin position="399"/>
        <end position="451"/>
    </location>
</feature>
<sequence>MPPRSPPPASMRAVIALIRAGVVLDPLGRSAEELALELRDRDAEARGFRVMRASFGLVRSGKLVAMLAWELSHIDEPLPPELARLADDDEFAHHMRTIELRSARIEGERRALMARHVQRALDGPGDTAMAVRELASIAAVALHLSRRSVETRMQAAWHTVTELPVAHESAAAGRMSLAHLRVIEDETRGLRASGDTPEDDRRRVERELVALAETTSPGRLRDRSKRIVDSALTEPLQQRHDEAREQRGVRFVDVGDGMGDLIARVPAVRGMAMLDRLSQAARSKPKDDPRTFDQFRADALCEVVMGGVVPDGVHGLDNLTAHVSVLIPATTLVAAGGPDDNPALDPTALRFPAALDGRVLVDPETARRLALGAAVWERLFTDPVSGVAVTVDSRRPSAEQVRWLRARDGGCRAPGCACSGRRADLDHTIAWAQGGPTSIDNLATLCRSDHMLKHASRWSMRQLDHGVVEWTSPLGEVIVDEPRPVGPTFAELEPALPPPRARWGEPLPRRGPPGPSPAPDAEPPPF</sequence>
<dbReference type="Pfam" id="PF01844">
    <property type="entry name" value="HNH"/>
    <property type="match status" value="1"/>
</dbReference>
<dbReference type="AlphaFoldDB" id="U1L9M6"/>
<feature type="compositionally biased region" description="Pro residues" evidence="2">
    <location>
        <begin position="509"/>
        <end position="526"/>
    </location>
</feature>
<organism evidence="4 5">
    <name type="scientific">Agrococcus pavilionensis RW1</name>
    <dbReference type="NCBI Taxonomy" id="1330458"/>
    <lineage>
        <taxon>Bacteria</taxon>
        <taxon>Bacillati</taxon>
        <taxon>Actinomycetota</taxon>
        <taxon>Actinomycetes</taxon>
        <taxon>Micrococcales</taxon>
        <taxon>Microbacteriaceae</taxon>
        <taxon>Agrococcus</taxon>
    </lineage>
</organism>
<evidence type="ECO:0000256" key="1">
    <source>
        <dbReference type="ARBA" id="ARBA00023450"/>
    </source>
</evidence>
<protein>
    <recommendedName>
        <fullName evidence="3">HNH nuclease domain-containing protein</fullName>
    </recommendedName>
</protein>
<dbReference type="SMART" id="SM00507">
    <property type="entry name" value="HNHc"/>
    <property type="match status" value="1"/>
</dbReference>
<feature type="region of interest" description="Disordered" evidence="2">
    <location>
        <begin position="484"/>
        <end position="526"/>
    </location>
</feature>
<dbReference type="GO" id="GO:0003676">
    <property type="term" value="F:nucleic acid binding"/>
    <property type="evidence" value="ECO:0007669"/>
    <property type="project" value="InterPro"/>
</dbReference>
<dbReference type="Gene3D" id="1.10.30.50">
    <property type="match status" value="1"/>
</dbReference>
<dbReference type="Pfam" id="PF02720">
    <property type="entry name" value="DUF222"/>
    <property type="match status" value="1"/>
</dbReference>
<evidence type="ECO:0000313" key="4">
    <source>
        <dbReference type="EMBL" id="ERG63708.1"/>
    </source>
</evidence>
<dbReference type="GO" id="GO:0004519">
    <property type="term" value="F:endonuclease activity"/>
    <property type="evidence" value="ECO:0007669"/>
    <property type="project" value="InterPro"/>
</dbReference>
<comment type="similarity">
    <text evidence="1">Belongs to the Rv1128c/1148c/1588c/1702c/1945/3466 family.</text>
</comment>
<dbReference type="InterPro" id="IPR002711">
    <property type="entry name" value="HNH"/>
</dbReference>
<evidence type="ECO:0000313" key="5">
    <source>
        <dbReference type="Proteomes" id="UP000016462"/>
    </source>
</evidence>
<keyword evidence="5" id="KW-1185">Reference proteome</keyword>
<proteinExistence type="inferred from homology"/>
<evidence type="ECO:0000256" key="2">
    <source>
        <dbReference type="SAM" id="MobiDB-lite"/>
    </source>
</evidence>
<evidence type="ECO:0000259" key="3">
    <source>
        <dbReference type="SMART" id="SM00507"/>
    </source>
</evidence>
<comment type="caution">
    <text evidence="4">The sequence shown here is derived from an EMBL/GenBank/DDBJ whole genome shotgun (WGS) entry which is preliminary data.</text>
</comment>
<accession>U1L9M6</accession>
<dbReference type="Proteomes" id="UP000016462">
    <property type="component" value="Unassembled WGS sequence"/>
</dbReference>
<reference evidence="4 5" key="1">
    <citation type="journal article" date="2013" name="Genome Announc.">
        <title>First draft genome sequence from a member of the genus agrococcus, isolated from modern microbialites.</title>
        <authorList>
            <person name="White R.A.III."/>
            <person name="Grassa C.J."/>
            <person name="Suttle C.A."/>
        </authorList>
    </citation>
    <scope>NUCLEOTIDE SEQUENCE [LARGE SCALE GENOMIC DNA]</scope>
    <source>
        <strain evidence="4 5">RW1</strain>
    </source>
</reference>
<dbReference type="CDD" id="cd00085">
    <property type="entry name" value="HNHc"/>
    <property type="match status" value="1"/>
</dbReference>
<dbReference type="InterPro" id="IPR003870">
    <property type="entry name" value="DUF222"/>
</dbReference>
<dbReference type="GO" id="GO:0008270">
    <property type="term" value="F:zinc ion binding"/>
    <property type="evidence" value="ECO:0007669"/>
    <property type="project" value="InterPro"/>
</dbReference>
<name>U1L9M6_9MICO</name>
<dbReference type="EMBL" id="ASHR01000030">
    <property type="protein sequence ID" value="ERG63708.1"/>
    <property type="molecule type" value="Genomic_DNA"/>
</dbReference>
<dbReference type="InterPro" id="IPR003615">
    <property type="entry name" value="HNH_nuc"/>
</dbReference>
<gene>
    <name evidence="4" type="ORF">L332_04470</name>
</gene>